<proteinExistence type="predicted"/>
<organism evidence="3 4">
    <name type="scientific">Madurella fahalii</name>
    <dbReference type="NCBI Taxonomy" id="1157608"/>
    <lineage>
        <taxon>Eukaryota</taxon>
        <taxon>Fungi</taxon>
        <taxon>Dikarya</taxon>
        <taxon>Ascomycota</taxon>
        <taxon>Pezizomycotina</taxon>
        <taxon>Sordariomycetes</taxon>
        <taxon>Sordariomycetidae</taxon>
        <taxon>Sordariales</taxon>
        <taxon>Sordariales incertae sedis</taxon>
        <taxon>Madurella</taxon>
    </lineage>
</organism>
<feature type="compositionally biased region" description="Acidic residues" evidence="2">
    <location>
        <begin position="315"/>
        <end position="324"/>
    </location>
</feature>
<accession>A0ABQ0G5C6</accession>
<feature type="region of interest" description="Disordered" evidence="2">
    <location>
        <begin position="202"/>
        <end position="243"/>
    </location>
</feature>
<evidence type="ECO:0000256" key="1">
    <source>
        <dbReference type="SAM" id="Coils"/>
    </source>
</evidence>
<evidence type="ECO:0000313" key="4">
    <source>
        <dbReference type="Proteomes" id="UP001628179"/>
    </source>
</evidence>
<feature type="coiled-coil region" evidence="1">
    <location>
        <begin position="578"/>
        <end position="605"/>
    </location>
</feature>
<feature type="compositionally biased region" description="Polar residues" evidence="2">
    <location>
        <begin position="76"/>
        <end position="110"/>
    </location>
</feature>
<keyword evidence="1" id="KW-0175">Coiled coil</keyword>
<keyword evidence="4" id="KW-1185">Reference proteome</keyword>
<dbReference type="Proteomes" id="UP001628179">
    <property type="component" value="Unassembled WGS sequence"/>
</dbReference>
<feature type="compositionally biased region" description="Basic and acidic residues" evidence="2">
    <location>
        <begin position="446"/>
        <end position="471"/>
    </location>
</feature>
<name>A0ABQ0G5C6_9PEZI</name>
<dbReference type="RefSeq" id="XP_070914679.1">
    <property type="nucleotide sequence ID" value="XM_071058578.1"/>
</dbReference>
<gene>
    <name evidence="3" type="ORF">MFIFM68171_03157</name>
</gene>
<dbReference type="EMBL" id="BAAFSV010000002">
    <property type="protein sequence ID" value="GAB1312947.1"/>
    <property type="molecule type" value="Genomic_DNA"/>
</dbReference>
<dbReference type="GeneID" id="98173901"/>
<evidence type="ECO:0000313" key="3">
    <source>
        <dbReference type="EMBL" id="GAB1312947.1"/>
    </source>
</evidence>
<reference evidence="3 4" key="1">
    <citation type="submission" date="2024-09" db="EMBL/GenBank/DDBJ databases">
        <title>Itraconazole resistance in Madurella fahalii resulting from another homologue of gene encoding cytochrome P450 14-alpha sterol demethylase (CYP51).</title>
        <authorList>
            <person name="Yoshioka I."/>
            <person name="Fahal A.H."/>
            <person name="Kaneko S."/>
            <person name="Yaguchi T."/>
        </authorList>
    </citation>
    <scope>NUCLEOTIDE SEQUENCE [LARGE SCALE GENOMIC DNA]</scope>
    <source>
        <strain evidence="3 4">IFM 68171</strain>
    </source>
</reference>
<feature type="compositionally biased region" description="Gly residues" evidence="2">
    <location>
        <begin position="287"/>
        <end position="297"/>
    </location>
</feature>
<feature type="compositionally biased region" description="Basic and acidic residues" evidence="2">
    <location>
        <begin position="304"/>
        <end position="314"/>
    </location>
</feature>
<feature type="region of interest" description="Disordered" evidence="2">
    <location>
        <begin position="256"/>
        <end position="363"/>
    </location>
</feature>
<feature type="compositionally biased region" description="Basic and acidic residues" evidence="2">
    <location>
        <begin position="325"/>
        <end position="348"/>
    </location>
</feature>
<feature type="compositionally biased region" description="Acidic residues" evidence="2">
    <location>
        <begin position="260"/>
        <end position="283"/>
    </location>
</feature>
<feature type="compositionally biased region" description="Low complexity" evidence="2">
    <location>
        <begin position="16"/>
        <end position="31"/>
    </location>
</feature>
<feature type="compositionally biased region" description="Polar residues" evidence="2">
    <location>
        <begin position="148"/>
        <end position="165"/>
    </location>
</feature>
<evidence type="ECO:0000256" key="2">
    <source>
        <dbReference type="SAM" id="MobiDB-lite"/>
    </source>
</evidence>
<feature type="region of interest" description="Disordered" evidence="2">
    <location>
        <begin position="1"/>
        <end position="168"/>
    </location>
</feature>
<feature type="compositionally biased region" description="Acidic residues" evidence="2">
    <location>
        <begin position="226"/>
        <end position="237"/>
    </location>
</feature>
<comment type="caution">
    <text evidence="3">The sequence shown here is derived from an EMBL/GenBank/DDBJ whole genome shotgun (WGS) entry which is preliminary data.</text>
</comment>
<protein>
    <submittedName>
        <fullName evidence="3">Uncharacterized protein</fullName>
    </submittedName>
</protein>
<sequence>MHEPDDEPLGSGGSWDGLSLSPSISSLSSFSPEDDYHHSSFHTQPTQQTAPEPPSQSHSPRVSISFPPPSLIPRPKSQSPSKLRSATKPSPSSSPRRNLAQSQIQTARTQNYHHHNRPSPGITTNNSSSSNSNSSNSNNNNHLRGPSPASTIPRSFASPTPTNLSGVGLGLHQHMGMVGGLTTPVTPLQHHQQAWYLHHRQVSVGRPSPGRHNRVGFADEERREEEGEEGEEGEEEATGGYDGKGLVEEHVDHVGHDHEDADDEDEGEGEGEGEGEVEGEAEAEIGLGTGDEGGMMNGDGDVDNEGRIRGWEERRDDDEDDDYDYDHARDARDYEGRDYEGRDYEAGEQHGPASYAHPDDVPSDDRVELMERLCDLVQRLSMGRVGGGMETDVIDVLHAKVDEMEEILLMAEDVTRAEAEAEAEAEAGAEAEAEAETEANPQPEEDQSRSKFESRPGSDTGRQNKEERPMSRAESGQSSPPRVTEQDVFGRVTPPHWLMSMGHSELSISPTRSHPELAAATNEALEAAKEAALAQAEAAERVAIEAEALSSKLEKVVKNLLARKEESDHLHSILLERAEAAAFRILDLEKEVTDLEDDILSNESELRHLRLKIRAVETLCYEFVPPDADPELFQSIENWKADWVLIRDRMLERKKDRKERRLRLHRAGSLIDANAQEDNGDGESTLTSLGGLSMSVSLLGIPSKNPRKR</sequence>
<feature type="region of interest" description="Disordered" evidence="2">
    <location>
        <begin position="417"/>
        <end position="487"/>
    </location>
</feature>
<feature type="compositionally biased region" description="Low complexity" evidence="2">
    <location>
        <begin position="125"/>
        <end position="141"/>
    </location>
</feature>
<feature type="coiled-coil region" evidence="1">
    <location>
        <begin position="517"/>
        <end position="549"/>
    </location>
</feature>
<feature type="compositionally biased region" description="Acidic residues" evidence="2">
    <location>
        <begin position="420"/>
        <end position="437"/>
    </location>
</feature>